<dbReference type="AlphaFoldDB" id="A0A067N175"/>
<feature type="transmembrane region" description="Helical" evidence="6">
    <location>
        <begin position="237"/>
        <end position="262"/>
    </location>
</feature>
<evidence type="ECO:0000256" key="1">
    <source>
        <dbReference type="ARBA" id="ARBA00004141"/>
    </source>
</evidence>
<name>A0A067N175_BOTB1</name>
<dbReference type="PROSITE" id="PS50922">
    <property type="entry name" value="TLC"/>
    <property type="match status" value="1"/>
</dbReference>
<keyword evidence="2 5" id="KW-0812">Transmembrane</keyword>
<dbReference type="Pfam" id="PF03798">
    <property type="entry name" value="TRAM_LAG1_CLN8"/>
    <property type="match status" value="1"/>
</dbReference>
<evidence type="ECO:0000256" key="3">
    <source>
        <dbReference type="ARBA" id="ARBA00022989"/>
    </source>
</evidence>
<organism evidence="8 9">
    <name type="scientific">Botryobasidium botryosum (strain FD-172 SS1)</name>
    <dbReference type="NCBI Taxonomy" id="930990"/>
    <lineage>
        <taxon>Eukaryota</taxon>
        <taxon>Fungi</taxon>
        <taxon>Dikarya</taxon>
        <taxon>Basidiomycota</taxon>
        <taxon>Agaricomycotina</taxon>
        <taxon>Agaricomycetes</taxon>
        <taxon>Cantharellales</taxon>
        <taxon>Botryobasidiaceae</taxon>
        <taxon>Botryobasidium</taxon>
    </lineage>
</organism>
<gene>
    <name evidence="8" type="ORF">BOTBODRAFT_150707</name>
</gene>
<reference evidence="9" key="1">
    <citation type="journal article" date="2014" name="Proc. Natl. Acad. Sci. U.S.A.">
        <title>Extensive sampling of basidiomycete genomes demonstrates inadequacy of the white-rot/brown-rot paradigm for wood decay fungi.</title>
        <authorList>
            <person name="Riley R."/>
            <person name="Salamov A.A."/>
            <person name="Brown D.W."/>
            <person name="Nagy L.G."/>
            <person name="Floudas D."/>
            <person name="Held B.W."/>
            <person name="Levasseur A."/>
            <person name="Lombard V."/>
            <person name="Morin E."/>
            <person name="Otillar R."/>
            <person name="Lindquist E.A."/>
            <person name="Sun H."/>
            <person name="LaButti K.M."/>
            <person name="Schmutz J."/>
            <person name="Jabbour D."/>
            <person name="Luo H."/>
            <person name="Baker S.E."/>
            <person name="Pisabarro A.G."/>
            <person name="Walton J.D."/>
            <person name="Blanchette R.A."/>
            <person name="Henrissat B."/>
            <person name="Martin F."/>
            <person name="Cullen D."/>
            <person name="Hibbett D.S."/>
            <person name="Grigoriev I.V."/>
        </authorList>
    </citation>
    <scope>NUCLEOTIDE SEQUENCE [LARGE SCALE GENOMIC DNA]</scope>
    <source>
        <strain evidence="9">FD-172 SS1</strain>
    </source>
</reference>
<accession>A0A067N175</accession>
<dbReference type="PANTHER" id="PTHR13439:SF0">
    <property type="entry name" value="TOPOISOMERASE I DAMAGE AFFECTED PROTEIN 4"/>
    <property type="match status" value="1"/>
</dbReference>
<dbReference type="GO" id="GO:0016020">
    <property type="term" value="C:membrane"/>
    <property type="evidence" value="ECO:0007669"/>
    <property type="project" value="UniProtKB-SubCell"/>
</dbReference>
<evidence type="ECO:0000313" key="9">
    <source>
        <dbReference type="Proteomes" id="UP000027195"/>
    </source>
</evidence>
<dbReference type="STRING" id="930990.A0A067N175"/>
<evidence type="ECO:0000256" key="5">
    <source>
        <dbReference type="PROSITE-ProRule" id="PRU00205"/>
    </source>
</evidence>
<dbReference type="HOGENOM" id="CLU_034597_1_0_1"/>
<sequence length="274" mass="30639">MVSYLHALQDTLRVGLLPASLPLARLLSLPHLPDHFGTVASSALFFWAVQLVSPYVAPLVSRSYATLPKRTQHEWHVRVVSVAHVLVMLPMIRESLGKDALNRDRAFGWDEAVGSLGSVANGYVYFLWDTFESILGKGDIGFIIHGIASLATFTPLYRPFIAYYAPRALLFELSTPFLNIHWFLDKTGRTGGILQRVNGVLLLGTFFAVRLCYGAYISYQLFQTLFDVRGQVSSIGLISVGLGNITLNLLNWFWFVKMVAALKKRFAGKRKKSE</sequence>
<dbReference type="GO" id="GO:0055088">
    <property type="term" value="P:lipid homeostasis"/>
    <property type="evidence" value="ECO:0007669"/>
    <property type="project" value="TreeGrafter"/>
</dbReference>
<evidence type="ECO:0000259" key="7">
    <source>
        <dbReference type="PROSITE" id="PS50922"/>
    </source>
</evidence>
<keyword evidence="3 6" id="KW-1133">Transmembrane helix</keyword>
<protein>
    <recommendedName>
        <fullName evidence="7">TLC domain-containing protein</fullName>
    </recommendedName>
</protein>
<feature type="domain" description="TLC" evidence="7">
    <location>
        <begin position="70"/>
        <end position="267"/>
    </location>
</feature>
<feature type="transmembrane region" description="Helical" evidence="6">
    <location>
        <begin position="35"/>
        <end position="55"/>
    </location>
</feature>
<dbReference type="FunCoup" id="A0A067N175">
    <property type="interactions" value="166"/>
</dbReference>
<dbReference type="InParanoid" id="A0A067N175"/>
<proteinExistence type="predicted"/>
<dbReference type="InterPro" id="IPR050846">
    <property type="entry name" value="TLCD"/>
</dbReference>
<dbReference type="Proteomes" id="UP000027195">
    <property type="component" value="Unassembled WGS sequence"/>
</dbReference>
<keyword evidence="4 5" id="KW-0472">Membrane</keyword>
<dbReference type="SMART" id="SM00724">
    <property type="entry name" value="TLC"/>
    <property type="match status" value="1"/>
</dbReference>
<dbReference type="InterPro" id="IPR006634">
    <property type="entry name" value="TLC-dom"/>
</dbReference>
<comment type="subcellular location">
    <subcellularLocation>
        <location evidence="1">Membrane</location>
        <topology evidence="1">Multi-pass membrane protein</topology>
    </subcellularLocation>
</comment>
<evidence type="ECO:0000256" key="4">
    <source>
        <dbReference type="ARBA" id="ARBA00023136"/>
    </source>
</evidence>
<dbReference type="GO" id="GO:0005783">
    <property type="term" value="C:endoplasmic reticulum"/>
    <property type="evidence" value="ECO:0007669"/>
    <property type="project" value="TreeGrafter"/>
</dbReference>
<feature type="transmembrane region" description="Helical" evidence="6">
    <location>
        <begin position="196"/>
        <end position="217"/>
    </location>
</feature>
<evidence type="ECO:0000313" key="8">
    <source>
        <dbReference type="EMBL" id="KDQ21753.1"/>
    </source>
</evidence>
<dbReference type="PANTHER" id="PTHR13439">
    <property type="entry name" value="CT120 PROTEIN"/>
    <property type="match status" value="1"/>
</dbReference>
<evidence type="ECO:0000256" key="6">
    <source>
        <dbReference type="SAM" id="Phobius"/>
    </source>
</evidence>
<dbReference type="OrthoDB" id="10266980at2759"/>
<evidence type="ECO:0000256" key="2">
    <source>
        <dbReference type="ARBA" id="ARBA00022692"/>
    </source>
</evidence>
<dbReference type="EMBL" id="KL198016">
    <property type="protein sequence ID" value="KDQ21753.1"/>
    <property type="molecule type" value="Genomic_DNA"/>
</dbReference>
<keyword evidence="9" id="KW-1185">Reference proteome</keyword>